<dbReference type="EMBL" id="BGPR01000917">
    <property type="protein sequence ID" value="GBM40094.1"/>
    <property type="molecule type" value="Genomic_DNA"/>
</dbReference>
<sequence>MKYCGSETTFLAYCTFVSVSANPISGTKEQQARLFTVSISPPPPVGNWPSVNQGRAGDFLARQPRSNHVFSLPFLFNCLAYHSMNFAVIMANVGKRKAFSIGAEKHRVNAFSQNEIEYFECCDDDVNTSGEVSEEAIVALVKGKNISIVDSSSDMEREQDEPSLSNCRCKNVLNNFLPQKTSTNMLWTCLK</sequence>
<reference evidence="1 2" key="1">
    <citation type="journal article" date="2019" name="Sci. Rep.">
        <title>Orb-weaving spider Araneus ventricosus genome elucidates the spidroin gene catalogue.</title>
        <authorList>
            <person name="Kono N."/>
            <person name="Nakamura H."/>
            <person name="Ohtoshi R."/>
            <person name="Moran D.A.P."/>
            <person name="Shinohara A."/>
            <person name="Yoshida Y."/>
            <person name="Fujiwara M."/>
            <person name="Mori M."/>
            <person name="Tomita M."/>
            <person name="Arakawa K."/>
        </authorList>
    </citation>
    <scope>NUCLEOTIDE SEQUENCE [LARGE SCALE GENOMIC DNA]</scope>
</reference>
<gene>
    <name evidence="1" type="ORF">AVEN_246004_1</name>
</gene>
<protein>
    <submittedName>
        <fullName evidence="1">Uncharacterized protein</fullName>
    </submittedName>
</protein>
<comment type="caution">
    <text evidence="1">The sequence shown here is derived from an EMBL/GenBank/DDBJ whole genome shotgun (WGS) entry which is preliminary data.</text>
</comment>
<evidence type="ECO:0000313" key="2">
    <source>
        <dbReference type="Proteomes" id="UP000499080"/>
    </source>
</evidence>
<dbReference type="AlphaFoldDB" id="A0A4Y2FKG1"/>
<proteinExistence type="predicted"/>
<name>A0A4Y2FKG1_ARAVE</name>
<evidence type="ECO:0000313" key="1">
    <source>
        <dbReference type="EMBL" id="GBM40094.1"/>
    </source>
</evidence>
<accession>A0A4Y2FKG1</accession>
<organism evidence="1 2">
    <name type="scientific">Araneus ventricosus</name>
    <name type="common">Orbweaver spider</name>
    <name type="synonym">Epeira ventricosa</name>
    <dbReference type="NCBI Taxonomy" id="182803"/>
    <lineage>
        <taxon>Eukaryota</taxon>
        <taxon>Metazoa</taxon>
        <taxon>Ecdysozoa</taxon>
        <taxon>Arthropoda</taxon>
        <taxon>Chelicerata</taxon>
        <taxon>Arachnida</taxon>
        <taxon>Araneae</taxon>
        <taxon>Araneomorphae</taxon>
        <taxon>Entelegynae</taxon>
        <taxon>Araneoidea</taxon>
        <taxon>Araneidae</taxon>
        <taxon>Araneus</taxon>
    </lineage>
</organism>
<dbReference type="Proteomes" id="UP000499080">
    <property type="component" value="Unassembled WGS sequence"/>
</dbReference>
<keyword evidence="2" id="KW-1185">Reference proteome</keyword>